<accession>A0A1G9T3C4</accession>
<feature type="domain" description="Activator of Hsp90 ATPase homologue 1/2-like C-terminal" evidence="2">
    <location>
        <begin position="22"/>
        <end position="131"/>
    </location>
</feature>
<dbReference type="Proteomes" id="UP000199682">
    <property type="component" value="Unassembled WGS sequence"/>
</dbReference>
<dbReference type="SUPFAM" id="SSF55961">
    <property type="entry name" value="Bet v1-like"/>
    <property type="match status" value="2"/>
</dbReference>
<name>A0A1G9T3C4_9PSEU</name>
<proteinExistence type="inferred from homology"/>
<dbReference type="InterPro" id="IPR023393">
    <property type="entry name" value="START-like_dom_sf"/>
</dbReference>
<organism evidence="3 4">
    <name type="scientific">Lentzea albidocapillata subsp. violacea</name>
    <dbReference type="NCBI Taxonomy" id="128104"/>
    <lineage>
        <taxon>Bacteria</taxon>
        <taxon>Bacillati</taxon>
        <taxon>Actinomycetota</taxon>
        <taxon>Actinomycetes</taxon>
        <taxon>Pseudonocardiales</taxon>
        <taxon>Pseudonocardiaceae</taxon>
        <taxon>Lentzea</taxon>
    </lineage>
</organism>
<gene>
    <name evidence="3" type="ORF">SAMN04488074_12164</name>
</gene>
<evidence type="ECO:0000256" key="1">
    <source>
        <dbReference type="ARBA" id="ARBA00006817"/>
    </source>
</evidence>
<sequence>MDAELRMIEGKPVLRFERTLRHSPEKVWRVVTDPAEMKHWFPAEVEIDGRRMRFTFPDEAPVDSDGGEGELLESDPPKVFAFRWLTDVLRFEILPREAGCLLVFTAVVTNRLSVGRDAPGWATCLDALVAHADGTEFEPPAEWLSRIEHYVRHFGLDEGTDEPQGVRFERDLVWAPLDDVWKLLTEKTEDTENGVPVRAAHPGITPGEVTTSEAPRLLEYEWLQDGEPHGKVRWEFEHVPLQGTTVTLVQENAHGPAALAAWHVHLELFFAATQGEIRCPWPADREEELARRYSGR</sequence>
<dbReference type="InterPro" id="IPR013538">
    <property type="entry name" value="ASHA1/2-like_C"/>
</dbReference>
<dbReference type="EMBL" id="FNET01000021">
    <property type="protein sequence ID" value="SDM42160.1"/>
    <property type="molecule type" value="Genomic_DNA"/>
</dbReference>
<dbReference type="Gene3D" id="3.30.530.20">
    <property type="match status" value="2"/>
</dbReference>
<comment type="similarity">
    <text evidence="1">Belongs to the AHA1 family.</text>
</comment>
<evidence type="ECO:0000313" key="3">
    <source>
        <dbReference type="EMBL" id="SDM42160.1"/>
    </source>
</evidence>
<dbReference type="Pfam" id="PF08327">
    <property type="entry name" value="AHSA1"/>
    <property type="match status" value="1"/>
</dbReference>
<evidence type="ECO:0000259" key="2">
    <source>
        <dbReference type="Pfam" id="PF08327"/>
    </source>
</evidence>
<dbReference type="RefSeq" id="WP_256335101.1">
    <property type="nucleotide sequence ID" value="NZ_FNET01000021.1"/>
</dbReference>
<dbReference type="AlphaFoldDB" id="A0A1G9T3C4"/>
<reference evidence="4" key="1">
    <citation type="submission" date="2016-10" db="EMBL/GenBank/DDBJ databases">
        <authorList>
            <person name="Varghese N."/>
            <person name="Submissions S."/>
        </authorList>
    </citation>
    <scope>NUCLEOTIDE SEQUENCE [LARGE SCALE GENOMIC DNA]</scope>
    <source>
        <strain evidence="4">DSM 44796</strain>
    </source>
</reference>
<evidence type="ECO:0000313" key="4">
    <source>
        <dbReference type="Proteomes" id="UP000199682"/>
    </source>
</evidence>
<protein>
    <submittedName>
        <fullName evidence="3">Activator of Hsp90 ATPase homolog 1-like protein</fullName>
    </submittedName>
</protein>